<name>A0ABV7YLW5_9ACTN</name>
<protein>
    <submittedName>
        <fullName evidence="1">SRPBCC family protein</fullName>
    </submittedName>
</protein>
<gene>
    <name evidence="1" type="ORF">ACFOUW_33890</name>
</gene>
<keyword evidence="2" id="KW-1185">Reference proteome</keyword>
<evidence type="ECO:0000313" key="2">
    <source>
        <dbReference type="Proteomes" id="UP001595699"/>
    </source>
</evidence>
<sequence>MRRLFQVDTVIDRPVAEVWTELTAWDRAPRWMNGVDTMRVDGTTVTYEARGKTIQAEITAIEPGRSVTIVNKQGGVTAQYVYKLSQEGERTRATLTADLQISGFPTVLLGPVIRTAIKRTDSGQLQNLREVLERAGTRDST</sequence>
<dbReference type="Proteomes" id="UP001595699">
    <property type="component" value="Unassembled WGS sequence"/>
</dbReference>
<accession>A0ABV7YLW5</accession>
<organism evidence="1 2">
    <name type="scientific">Tenggerimyces flavus</name>
    <dbReference type="NCBI Taxonomy" id="1708749"/>
    <lineage>
        <taxon>Bacteria</taxon>
        <taxon>Bacillati</taxon>
        <taxon>Actinomycetota</taxon>
        <taxon>Actinomycetes</taxon>
        <taxon>Propionibacteriales</taxon>
        <taxon>Nocardioidaceae</taxon>
        <taxon>Tenggerimyces</taxon>
    </lineage>
</organism>
<dbReference type="InterPro" id="IPR023393">
    <property type="entry name" value="START-like_dom_sf"/>
</dbReference>
<dbReference type="Pfam" id="PF10604">
    <property type="entry name" value="Polyketide_cyc2"/>
    <property type="match status" value="1"/>
</dbReference>
<dbReference type="RefSeq" id="WP_205121130.1">
    <property type="nucleotide sequence ID" value="NZ_JAFBCM010000001.1"/>
</dbReference>
<proteinExistence type="predicted"/>
<dbReference type="SUPFAM" id="SSF55961">
    <property type="entry name" value="Bet v1-like"/>
    <property type="match status" value="1"/>
</dbReference>
<evidence type="ECO:0000313" key="1">
    <source>
        <dbReference type="EMBL" id="MFC3765868.1"/>
    </source>
</evidence>
<dbReference type="EMBL" id="JBHRZH010000043">
    <property type="protein sequence ID" value="MFC3765868.1"/>
    <property type="molecule type" value="Genomic_DNA"/>
</dbReference>
<comment type="caution">
    <text evidence="1">The sequence shown here is derived from an EMBL/GenBank/DDBJ whole genome shotgun (WGS) entry which is preliminary data.</text>
</comment>
<dbReference type="Gene3D" id="3.30.530.20">
    <property type="match status" value="1"/>
</dbReference>
<dbReference type="InterPro" id="IPR019587">
    <property type="entry name" value="Polyketide_cyclase/dehydratase"/>
</dbReference>
<reference evidence="2" key="1">
    <citation type="journal article" date="2019" name="Int. J. Syst. Evol. Microbiol.">
        <title>The Global Catalogue of Microorganisms (GCM) 10K type strain sequencing project: providing services to taxonomists for standard genome sequencing and annotation.</title>
        <authorList>
            <consortium name="The Broad Institute Genomics Platform"/>
            <consortium name="The Broad Institute Genome Sequencing Center for Infectious Disease"/>
            <person name="Wu L."/>
            <person name="Ma J."/>
        </authorList>
    </citation>
    <scope>NUCLEOTIDE SEQUENCE [LARGE SCALE GENOMIC DNA]</scope>
    <source>
        <strain evidence="2">CGMCC 4.7241</strain>
    </source>
</reference>